<comment type="caution">
    <text evidence="1">The sequence shown here is derived from an EMBL/GenBank/DDBJ whole genome shotgun (WGS) entry which is preliminary data.</text>
</comment>
<organism evidence="1 2">
    <name type="scientific">Dipteronia sinensis</name>
    <dbReference type="NCBI Taxonomy" id="43782"/>
    <lineage>
        <taxon>Eukaryota</taxon>
        <taxon>Viridiplantae</taxon>
        <taxon>Streptophyta</taxon>
        <taxon>Embryophyta</taxon>
        <taxon>Tracheophyta</taxon>
        <taxon>Spermatophyta</taxon>
        <taxon>Magnoliopsida</taxon>
        <taxon>eudicotyledons</taxon>
        <taxon>Gunneridae</taxon>
        <taxon>Pentapetalae</taxon>
        <taxon>rosids</taxon>
        <taxon>malvids</taxon>
        <taxon>Sapindales</taxon>
        <taxon>Sapindaceae</taxon>
        <taxon>Hippocastanoideae</taxon>
        <taxon>Acereae</taxon>
        <taxon>Dipteronia</taxon>
    </lineage>
</organism>
<accession>A0AAD9ZSH5</accession>
<evidence type="ECO:0000313" key="1">
    <source>
        <dbReference type="EMBL" id="KAK3189106.1"/>
    </source>
</evidence>
<name>A0AAD9ZSH5_9ROSI</name>
<evidence type="ECO:0000313" key="2">
    <source>
        <dbReference type="Proteomes" id="UP001281410"/>
    </source>
</evidence>
<proteinExistence type="predicted"/>
<protein>
    <submittedName>
        <fullName evidence="1">Uncharacterized protein</fullName>
    </submittedName>
</protein>
<dbReference type="EMBL" id="JANJYJ010000009">
    <property type="protein sequence ID" value="KAK3189106.1"/>
    <property type="molecule type" value="Genomic_DNA"/>
</dbReference>
<dbReference type="AlphaFoldDB" id="A0AAD9ZSH5"/>
<dbReference type="InterPro" id="IPR012340">
    <property type="entry name" value="NA-bd_OB-fold"/>
</dbReference>
<keyword evidence="2" id="KW-1185">Reference proteome</keyword>
<gene>
    <name evidence="1" type="ORF">Dsin_028667</name>
</gene>
<sequence>MFISALYELTTMLIDFAQVMRYNDVLQKIRAVFKECMQAVRDGDKSLKPTFISDDNPNKDINVAFFNFPYLKRLRELTTAEIGKLVLVTGVVTRTSEVDLNFYKELLSAWKACV</sequence>
<dbReference type="Proteomes" id="UP001281410">
    <property type="component" value="Unassembled WGS sequence"/>
</dbReference>
<reference evidence="1" key="1">
    <citation type="journal article" date="2023" name="Plant J.">
        <title>Genome sequences and population genomics provide insights into the demographic history, inbreeding, and mutation load of two 'living fossil' tree species of Dipteronia.</title>
        <authorList>
            <person name="Feng Y."/>
            <person name="Comes H.P."/>
            <person name="Chen J."/>
            <person name="Zhu S."/>
            <person name="Lu R."/>
            <person name="Zhang X."/>
            <person name="Li P."/>
            <person name="Qiu J."/>
            <person name="Olsen K.M."/>
            <person name="Qiu Y."/>
        </authorList>
    </citation>
    <scope>NUCLEOTIDE SEQUENCE</scope>
    <source>
        <strain evidence="1">NBL</strain>
    </source>
</reference>
<dbReference type="SUPFAM" id="SSF50249">
    <property type="entry name" value="Nucleic acid-binding proteins"/>
    <property type="match status" value="1"/>
</dbReference>